<keyword evidence="1" id="KW-0229">DNA integration</keyword>
<keyword evidence="5" id="KW-1185">Reference proteome</keyword>
<dbReference type="SUPFAM" id="SSF56349">
    <property type="entry name" value="DNA breaking-rejoining enzymes"/>
    <property type="match status" value="1"/>
</dbReference>
<dbReference type="GO" id="GO:0003677">
    <property type="term" value="F:DNA binding"/>
    <property type="evidence" value="ECO:0007669"/>
    <property type="project" value="InterPro"/>
</dbReference>
<dbReference type="GO" id="GO:0015074">
    <property type="term" value="P:DNA integration"/>
    <property type="evidence" value="ECO:0007669"/>
    <property type="project" value="UniProtKB-KW"/>
</dbReference>
<evidence type="ECO:0000313" key="4">
    <source>
        <dbReference type="EMBL" id="TKB57452.1"/>
    </source>
</evidence>
<dbReference type="AlphaFoldDB" id="A0A4V5NWH5"/>
<dbReference type="InterPro" id="IPR013762">
    <property type="entry name" value="Integrase-like_cat_sf"/>
</dbReference>
<dbReference type="GO" id="GO:0006310">
    <property type="term" value="P:DNA recombination"/>
    <property type="evidence" value="ECO:0007669"/>
    <property type="project" value="UniProtKB-KW"/>
</dbReference>
<name>A0A4V5NWH5_9GAMM</name>
<protein>
    <submittedName>
        <fullName evidence="4">Site-specific integrase</fullName>
    </submittedName>
</protein>
<organism evidence="4 5">
    <name type="scientific">Ferrimonas aestuarii</name>
    <dbReference type="NCBI Taxonomy" id="2569539"/>
    <lineage>
        <taxon>Bacteria</taxon>
        <taxon>Pseudomonadati</taxon>
        <taxon>Pseudomonadota</taxon>
        <taxon>Gammaproteobacteria</taxon>
        <taxon>Alteromonadales</taxon>
        <taxon>Ferrimonadaceae</taxon>
        <taxon>Ferrimonas</taxon>
    </lineage>
</organism>
<dbReference type="Pfam" id="PF00589">
    <property type="entry name" value="Phage_integrase"/>
    <property type="match status" value="1"/>
</dbReference>
<dbReference type="InterPro" id="IPR011010">
    <property type="entry name" value="DNA_brk_join_enz"/>
</dbReference>
<dbReference type="OrthoDB" id="9795573at2"/>
<dbReference type="Gene3D" id="1.10.443.10">
    <property type="entry name" value="Intergrase catalytic core"/>
    <property type="match status" value="1"/>
</dbReference>
<dbReference type="RefSeq" id="WP_136862097.1">
    <property type="nucleotide sequence ID" value="NZ_SWCJ01000002.1"/>
</dbReference>
<dbReference type="PANTHER" id="PTHR30349">
    <property type="entry name" value="PHAGE INTEGRASE-RELATED"/>
    <property type="match status" value="1"/>
</dbReference>
<reference evidence="4 5" key="1">
    <citation type="submission" date="2019-04" db="EMBL/GenBank/DDBJ databases">
        <authorList>
            <person name="Hwang J.C."/>
        </authorList>
    </citation>
    <scope>NUCLEOTIDE SEQUENCE [LARGE SCALE GENOMIC DNA]</scope>
    <source>
        <strain evidence="4 5">IMCC35002</strain>
    </source>
</reference>
<gene>
    <name evidence="4" type="ORF">FCL42_04045</name>
</gene>
<proteinExistence type="predicted"/>
<comment type="caution">
    <text evidence="4">The sequence shown here is derived from an EMBL/GenBank/DDBJ whole genome shotgun (WGS) entry which is preliminary data.</text>
</comment>
<evidence type="ECO:0000256" key="1">
    <source>
        <dbReference type="ARBA" id="ARBA00022908"/>
    </source>
</evidence>
<dbReference type="InterPro" id="IPR002104">
    <property type="entry name" value="Integrase_catalytic"/>
</dbReference>
<evidence type="ECO:0000256" key="2">
    <source>
        <dbReference type="ARBA" id="ARBA00023172"/>
    </source>
</evidence>
<dbReference type="PROSITE" id="PS51898">
    <property type="entry name" value="TYR_RECOMBINASE"/>
    <property type="match status" value="1"/>
</dbReference>
<feature type="domain" description="Tyr recombinase" evidence="3">
    <location>
        <begin position="138"/>
        <end position="322"/>
    </location>
</feature>
<dbReference type="Proteomes" id="UP000305675">
    <property type="component" value="Unassembled WGS sequence"/>
</dbReference>
<dbReference type="CDD" id="cd00397">
    <property type="entry name" value="DNA_BRE_C"/>
    <property type="match status" value="1"/>
</dbReference>
<evidence type="ECO:0000259" key="3">
    <source>
        <dbReference type="PROSITE" id="PS51898"/>
    </source>
</evidence>
<accession>A0A4V5NWH5</accession>
<keyword evidence="2" id="KW-0233">DNA recombination</keyword>
<dbReference type="PANTHER" id="PTHR30349:SF64">
    <property type="entry name" value="PROPHAGE INTEGRASE INTD-RELATED"/>
    <property type="match status" value="1"/>
</dbReference>
<dbReference type="InterPro" id="IPR050090">
    <property type="entry name" value="Tyrosine_recombinase_XerCD"/>
</dbReference>
<sequence length="338" mass="38882">MTTELIATNIQYPSLETSEYQLDLNPATLYLQELGSDLSRQKMISYLNLMAKLMGAEHYRQIDWGKVRKPQVLYLLDRLRQGALLKRRPEKGRSPNTLNLYLALLKGVARRAYELGLYEHRDYSQIQSIKRFRGTRIKQGSEVEPQRINQLLTHCKKDNNPKGERDFALLTLLFNTGLRRAEIVALQMQDLDLNNRQITVIGKGNRQRMVYLNGDCMDAITRYLDHLRGHHSGALFQPMTKLGDLKPNSMTPQAVKFIIDSRSKAAQVESFNPHDSRRTFATQLLRRGIDLHTVQKLMGHASIDTTRHYDMRDDQVMRDAVDGLNWQEPPTASPKPSP</sequence>
<evidence type="ECO:0000313" key="5">
    <source>
        <dbReference type="Proteomes" id="UP000305675"/>
    </source>
</evidence>
<dbReference type="EMBL" id="SWCJ01000002">
    <property type="protein sequence ID" value="TKB57452.1"/>
    <property type="molecule type" value="Genomic_DNA"/>
</dbReference>